<feature type="compositionally biased region" description="Pro residues" evidence="1">
    <location>
        <begin position="30"/>
        <end position="39"/>
    </location>
</feature>
<evidence type="ECO:0000313" key="4">
    <source>
        <dbReference type="Proteomes" id="UP000077248"/>
    </source>
</evidence>
<reference evidence="3 4" key="1">
    <citation type="submission" date="2016-05" db="EMBL/GenBank/DDBJ databases">
        <title>Comparative analysis of secretome profiles of manganese(II)-oxidizing ascomycete fungi.</title>
        <authorList>
            <consortium name="DOE Joint Genome Institute"/>
            <person name="Zeiner C.A."/>
            <person name="Purvine S.O."/>
            <person name="Zink E.M."/>
            <person name="Wu S."/>
            <person name="Pasa-Tolic L."/>
            <person name="Chaput D.L."/>
            <person name="Haridas S."/>
            <person name="Grigoriev I.V."/>
            <person name="Santelli C.M."/>
            <person name="Hansel C.M."/>
        </authorList>
    </citation>
    <scope>NUCLEOTIDE SEQUENCE [LARGE SCALE GENOMIC DNA]</scope>
    <source>
        <strain evidence="3 4">SRC1lrK2f</strain>
    </source>
</reference>
<feature type="region of interest" description="Disordered" evidence="1">
    <location>
        <begin position="242"/>
        <end position="270"/>
    </location>
</feature>
<dbReference type="Proteomes" id="UP000077248">
    <property type="component" value="Unassembled WGS sequence"/>
</dbReference>
<dbReference type="RefSeq" id="XP_018386629.1">
    <property type="nucleotide sequence ID" value="XM_018533451.1"/>
</dbReference>
<dbReference type="EMBL" id="KV441477">
    <property type="protein sequence ID" value="OAG21208.1"/>
    <property type="molecule type" value="Genomic_DNA"/>
</dbReference>
<evidence type="ECO:0000313" key="3">
    <source>
        <dbReference type="EMBL" id="OAG21208.1"/>
    </source>
</evidence>
<keyword evidence="2" id="KW-0472">Membrane</keyword>
<keyword evidence="4" id="KW-1185">Reference proteome</keyword>
<name>A0A177DP77_ALTAL</name>
<feature type="region of interest" description="Disordered" evidence="1">
    <location>
        <begin position="24"/>
        <end position="43"/>
    </location>
</feature>
<organism evidence="3 4">
    <name type="scientific">Alternaria alternata</name>
    <name type="common">Alternaria rot fungus</name>
    <name type="synonym">Torula alternata</name>
    <dbReference type="NCBI Taxonomy" id="5599"/>
    <lineage>
        <taxon>Eukaryota</taxon>
        <taxon>Fungi</taxon>
        <taxon>Dikarya</taxon>
        <taxon>Ascomycota</taxon>
        <taxon>Pezizomycotina</taxon>
        <taxon>Dothideomycetes</taxon>
        <taxon>Pleosporomycetidae</taxon>
        <taxon>Pleosporales</taxon>
        <taxon>Pleosporineae</taxon>
        <taxon>Pleosporaceae</taxon>
        <taxon>Alternaria</taxon>
        <taxon>Alternaria sect. Alternaria</taxon>
        <taxon>Alternaria alternata complex</taxon>
    </lineage>
</organism>
<gene>
    <name evidence="3" type="ORF">CC77DRAFT_860386</name>
</gene>
<dbReference type="GeneID" id="29119045"/>
<evidence type="ECO:0000256" key="1">
    <source>
        <dbReference type="SAM" id="MobiDB-lite"/>
    </source>
</evidence>
<dbReference type="AlphaFoldDB" id="A0A177DP77"/>
<accession>A0A177DP77</accession>
<feature type="compositionally biased region" description="Basic and acidic residues" evidence="1">
    <location>
        <begin position="259"/>
        <end position="270"/>
    </location>
</feature>
<dbReference type="KEGG" id="aalt:CC77DRAFT_860386"/>
<evidence type="ECO:0000256" key="2">
    <source>
        <dbReference type="SAM" id="Phobius"/>
    </source>
</evidence>
<keyword evidence="2" id="KW-1133">Transmembrane helix</keyword>
<dbReference type="OMA" id="HQSHHRI"/>
<keyword evidence="2" id="KW-0812">Transmembrane</keyword>
<sequence>MNTFLNIPHVRARADTTALITPTLDASVPNAPPTRPSTQPPSLARAVAIDSTTLPVTSARSVPQAGGMSSATKIGLGMIPVIIASCAICIFAVFWCRRRKARRMSQDLESPPPVPEKDYVTRLPSLDSDRRGSKVFDMAAFSTHIYDGRHREAQVLGQSREFVRSIDRNQDDDLETLRTPPRSIKVEKIRSGRDSPIDGSSPFRLKRGDTLRRSLGSEISELWPSPPPTAWVRRQGILNSLPSSRFGRDMNRRSQCSADYKRRSDASSVF</sequence>
<feature type="transmembrane region" description="Helical" evidence="2">
    <location>
        <begin position="74"/>
        <end position="96"/>
    </location>
</feature>
<protein>
    <submittedName>
        <fullName evidence="3">Uncharacterized protein</fullName>
    </submittedName>
</protein>
<proteinExistence type="predicted"/>
<dbReference type="VEuPathDB" id="FungiDB:CC77DRAFT_860386"/>